<evidence type="ECO:0000313" key="1">
    <source>
        <dbReference type="EMBL" id="QJA66555.1"/>
    </source>
</evidence>
<sequence>MATATSPIQDLRAKSEVVCPIHNKEILIYEKEEEKLFTDDNRQEVAIFIDKNGKRYLKRFIAGSCDEHCKTIIQLLEEKL</sequence>
<accession>A0A6M3JBK1</accession>
<dbReference type="EMBL" id="MT141557">
    <property type="protein sequence ID" value="QJA66555.1"/>
    <property type="molecule type" value="Genomic_DNA"/>
</dbReference>
<gene>
    <name evidence="1" type="ORF">MM415B00342_0017</name>
</gene>
<proteinExistence type="predicted"/>
<protein>
    <submittedName>
        <fullName evidence="1">Uncharacterized protein</fullName>
    </submittedName>
</protein>
<organism evidence="1">
    <name type="scientific">viral metagenome</name>
    <dbReference type="NCBI Taxonomy" id="1070528"/>
    <lineage>
        <taxon>unclassified sequences</taxon>
        <taxon>metagenomes</taxon>
        <taxon>organismal metagenomes</taxon>
    </lineage>
</organism>
<name>A0A6M3JBK1_9ZZZZ</name>
<dbReference type="AlphaFoldDB" id="A0A6M3JBK1"/>
<reference evidence="1" key="1">
    <citation type="submission" date="2020-03" db="EMBL/GenBank/DDBJ databases">
        <title>The deep terrestrial virosphere.</title>
        <authorList>
            <person name="Holmfeldt K."/>
            <person name="Nilsson E."/>
            <person name="Simone D."/>
            <person name="Lopez-Fernandez M."/>
            <person name="Wu X."/>
            <person name="de Brujin I."/>
            <person name="Lundin D."/>
            <person name="Andersson A."/>
            <person name="Bertilsson S."/>
            <person name="Dopson M."/>
        </authorList>
    </citation>
    <scope>NUCLEOTIDE SEQUENCE</scope>
    <source>
        <strain evidence="1">MM415B00342</strain>
    </source>
</reference>